<name>A0A1Y1QB89_9GAMM</name>
<dbReference type="Pfam" id="PF13304">
    <property type="entry name" value="AAA_21"/>
    <property type="match status" value="1"/>
</dbReference>
<dbReference type="PANTHER" id="PTHR32182:SF23">
    <property type="entry name" value="ATP BINDING PROTEIN"/>
    <property type="match status" value="1"/>
</dbReference>
<dbReference type="EMBL" id="MTEJ01000540">
    <property type="protein sequence ID" value="OQX01835.1"/>
    <property type="molecule type" value="Genomic_DNA"/>
</dbReference>
<dbReference type="SUPFAM" id="SSF52540">
    <property type="entry name" value="P-loop containing nucleoside triphosphate hydrolases"/>
    <property type="match status" value="1"/>
</dbReference>
<gene>
    <name evidence="2" type="ORF">BWK73_44745</name>
</gene>
<dbReference type="InterPro" id="IPR003593">
    <property type="entry name" value="AAA+_ATPase"/>
</dbReference>
<reference evidence="2 3" key="1">
    <citation type="submission" date="2017-01" db="EMBL/GenBank/DDBJ databases">
        <title>Novel large sulfur bacteria in the metagenomes of groundwater-fed chemosynthetic microbial mats in the Lake Huron basin.</title>
        <authorList>
            <person name="Sharrar A.M."/>
            <person name="Flood B.E."/>
            <person name="Bailey J.V."/>
            <person name="Jones D.S."/>
            <person name="Biddanda B."/>
            <person name="Ruberg S.A."/>
            <person name="Marcus D.N."/>
            <person name="Dick G.J."/>
        </authorList>
    </citation>
    <scope>NUCLEOTIDE SEQUENCE [LARGE SCALE GENOMIC DNA]</scope>
    <source>
        <strain evidence="2">A8</strain>
    </source>
</reference>
<feature type="domain" description="AAA+ ATPase" evidence="1">
    <location>
        <begin position="22"/>
        <end position="366"/>
    </location>
</feature>
<dbReference type="PANTHER" id="PTHR32182">
    <property type="entry name" value="DNA REPLICATION AND REPAIR PROTEIN RECF"/>
    <property type="match status" value="1"/>
</dbReference>
<dbReference type="GO" id="GO:0005524">
    <property type="term" value="F:ATP binding"/>
    <property type="evidence" value="ECO:0007669"/>
    <property type="project" value="InterPro"/>
</dbReference>
<dbReference type="InterPro" id="IPR041685">
    <property type="entry name" value="AAA_GajA/Old/RecF-like"/>
</dbReference>
<evidence type="ECO:0000313" key="2">
    <source>
        <dbReference type="EMBL" id="OQX01835.1"/>
    </source>
</evidence>
<dbReference type="AlphaFoldDB" id="A0A1Y1QB89"/>
<dbReference type="Pfam" id="PF13175">
    <property type="entry name" value="AAA_15"/>
    <property type="match status" value="1"/>
</dbReference>
<sequence length="462" mass="52216">MKLKQLTLENFRGFKKLELALDPQLTVLVGANGAGKSSVLDVLAILLSRVAARVRGGAGRRDGRDQDIHNGASYTRISVEACCPEIFSWQLFRVKKGHVRPEIPKEVEGLSHYVKAIQQQITDTQENCSIPLFAYYPVNRVVLDIPLRIRNSHDFTLLDAWDEALTSASNFRSFFEWFRNRDDIEGELILNNFDEFKKWRNIKWSIEDEGFFAKSGLSNRPSSSDLPEKPFQDVQLRAVRLALEAFLPDFKNFKISRSPLKMTVKKHGKELRVDQLSDGEKCLIALVADLARRLAIANPPLKDPLEGEGIVLIDEVDLHLHPGWQRMVLPKLMATFPNCQFIVSTHSPQILGEVDASQIRILTQDDNNDIHCSIPQQAKGLTSNEILDELMSIPDGLETLSRNIGVEKQLDRLFRLIDDEQFEQAKTEISRIKTELHGDIPDIVRAEALMTMLGAASEDEAV</sequence>
<evidence type="ECO:0000313" key="3">
    <source>
        <dbReference type="Proteomes" id="UP000192491"/>
    </source>
</evidence>
<organism evidence="2 3">
    <name type="scientific">Thiothrix lacustris</name>
    <dbReference type="NCBI Taxonomy" id="525917"/>
    <lineage>
        <taxon>Bacteria</taxon>
        <taxon>Pseudomonadati</taxon>
        <taxon>Pseudomonadota</taxon>
        <taxon>Gammaproteobacteria</taxon>
        <taxon>Thiotrichales</taxon>
        <taxon>Thiotrichaceae</taxon>
        <taxon>Thiothrix</taxon>
    </lineage>
</organism>
<proteinExistence type="predicted"/>
<evidence type="ECO:0000259" key="1">
    <source>
        <dbReference type="SMART" id="SM00382"/>
    </source>
</evidence>
<dbReference type="GO" id="GO:0016887">
    <property type="term" value="F:ATP hydrolysis activity"/>
    <property type="evidence" value="ECO:0007669"/>
    <property type="project" value="InterPro"/>
</dbReference>
<dbReference type="GO" id="GO:0000731">
    <property type="term" value="P:DNA synthesis involved in DNA repair"/>
    <property type="evidence" value="ECO:0007669"/>
    <property type="project" value="TreeGrafter"/>
</dbReference>
<accession>A0A1Y1QB89</accession>
<dbReference type="CDD" id="cd00267">
    <property type="entry name" value="ABC_ATPase"/>
    <property type="match status" value="1"/>
</dbReference>
<dbReference type="GO" id="GO:0006302">
    <property type="term" value="P:double-strand break repair"/>
    <property type="evidence" value="ECO:0007669"/>
    <property type="project" value="TreeGrafter"/>
</dbReference>
<dbReference type="Gene3D" id="3.40.50.300">
    <property type="entry name" value="P-loop containing nucleotide triphosphate hydrolases"/>
    <property type="match status" value="2"/>
</dbReference>
<dbReference type="Proteomes" id="UP000192491">
    <property type="component" value="Unassembled WGS sequence"/>
</dbReference>
<dbReference type="SMART" id="SM00382">
    <property type="entry name" value="AAA"/>
    <property type="match status" value="1"/>
</dbReference>
<dbReference type="InterPro" id="IPR003959">
    <property type="entry name" value="ATPase_AAA_core"/>
</dbReference>
<protein>
    <recommendedName>
        <fullName evidence="1">AAA+ ATPase domain-containing protein</fullName>
    </recommendedName>
</protein>
<comment type="caution">
    <text evidence="2">The sequence shown here is derived from an EMBL/GenBank/DDBJ whole genome shotgun (WGS) entry which is preliminary data.</text>
</comment>
<dbReference type="InterPro" id="IPR027417">
    <property type="entry name" value="P-loop_NTPase"/>
</dbReference>